<gene>
    <name evidence="2" type="ORF">NEMVEDRAFT_v1g140527</name>
</gene>
<reference evidence="2 3" key="1">
    <citation type="journal article" date="2007" name="Science">
        <title>Sea anemone genome reveals ancestral eumetazoan gene repertoire and genomic organization.</title>
        <authorList>
            <person name="Putnam N.H."/>
            <person name="Srivastava M."/>
            <person name="Hellsten U."/>
            <person name="Dirks B."/>
            <person name="Chapman J."/>
            <person name="Salamov A."/>
            <person name="Terry A."/>
            <person name="Shapiro H."/>
            <person name="Lindquist E."/>
            <person name="Kapitonov V.V."/>
            <person name="Jurka J."/>
            <person name="Genikhovich G."/>
            <person name="Grigoriev I.V."/>
            <person name="Lucas S.M."/>
            <person name="Steele R.E."/>
            <person name="Finnerty J.R."/>
            <person name="Technau U."/>
            <person name="Martindale M.Q."/>
            <person name="Rokhsar D.S."/>
        </authorList>
    </citation>
    <scope>NUCLEOTIDE SEQUENCE [LARGE SCALE GENOMIC DNA]</scope>
    <source>
        <strain evidence="3">CH2 X CH6</strain>
    </source>
</reference>
<evidence type="ECO:0000259" key="1">
    <source>
        <dbReference type="PROSITE" id="PS51838"/>
    </source>
</evidence>
<feature type="non-terminal residue" evidence="2">
    <location>
        <position position="173"/>
    </location>
</feature>
<dbReference type="PANTHER" id="PTHR13328:SF4">
    <property type="entry name" value="NEGATIVE ELONGATION FACTOR A"/>
    <property type="match status" value="1"/>
</dbReference>
<dbReference type="InterPro" id="IPR056557">
    <property type="entry name" value="NELF-A_N"/>
</dbReference>
<dbReference type="HOGENOM" id="CLU_1551505_0_0_1"/>
<dbReference type="Proteomes" id="UP000001593">
    <property type="component" value="Unassembled WGS sequence"/>
</dbReference>
<dbReference type="EMBL" id="DS470032">
    <property type="protein sequence ID" value="EDO30511.1"/>
    <property type="molecule type" value="Genomic_DNA"/>
</dbReference>
<evidence type="ECO:0000313" key="2">
    <source>
        <dbReference type="EMBL" id="EDO30511.1"/>
    </source>
</evidence>
<accession>A7T0K3</accession>
<dbReference type="Pfam" id="PF23553">
    <property type="entry name" value="NELF-A_N"/>
    <property type="match status" value="1"/>
</dbReference>
<dbReference type="STRING" id="45351.A7T0K3"/>
<dbReference type="eggNOG" id="ENOG502QTCD">
    <property type="taxonomic scope" value="Eukaryota"/>
</dbReference>
<dbReference type="InterPro" id="IPR052828">
    <property type="entry name" value="NELF-A_domain"/>
</dbReference>
<feature type="non-terminal residue" evidence="2">
    <location>
        <position position="1"/>
    </location>
</feature>
<proteinExistence type="predicted"/>
<dbReference type="InterPro" id="IPR037517">
    <property type="entry name" value="HDAG_dom"/>
</dbReference>
<organism evidence="2 3">
    <name type="scientific">Nematostella vectensis</name>
    <name type="common">Starlet sea anemone</name>
    <dbReference type="NCBI Taxonomy" id="45351"/>
    <lineage>
        <taxon>Eukaryota</taxon>
        <taxon>Metazoa</taxon>
        <taxon>Cnidaria</taxon>
        <taxon>Anthozoa</taxon>
        <taxon>Hexacorallia</taxon>
        <taxon>Actiniaria</taxon>
        <taxon>Edwardsiidae</taxon>
        <taxon>Nematostella</taxon>
    </lineage>
</organism>
<dbReference type="PANTHER" id="PTHR13328">
    <property type="entry name" value="NEGATIVE ELONGATION FACTOR A NELF-A"/>
    <property type="match status" value="1"/>
</dbReference>
<dbReference type="AlphaFoldDB" id="A7T0K3"/>
<dbReference type="PhylomeDB" id="A7T0K3"/>
<evidence type="ECO:0000313" key="3">
    <source>
        <dbReference type="Proteomes" id="UP000001593"/>
    </source>
</evidence>
<protein>
    <recommendedName>
        <fullName evidence="1">HDAg domain-containing protein</fullName>
    </recommendedName>
</protein>
<dbReference type="InParanoid" id="A7T0K3"/>
<sequence>RQADTALWLHNKLSSDDPWSGSSLRSLLTPDVLRNIPECFHRLEPQVKVKLLMAFLHLPRRVVEETIAELNEILEIGAADEDEWVRVLCEVLKDYPTTGMLNVHLEHACPVFAEVTQQLESIHNSSNLMPLECPYLNKGALLSVVGEQPTLPKHFTLRRKPKSAALRAELLKK</sequence>
<keyword evidence="3" id="KW-1185">Reference proteome</keyword>
<feature type="domain" description="HDAg" evidence="1">
    <location>
        <begin position="84"/>
        <end position="173"/>
    </location>
</feature>
<dbReference type="PROSITE" id="PS51838">
    <property type="entry name" value="HDAG"/>
    <property type="match status" value="1"/>
</dbReference>
<name>A7T0K3_NEMVE</name>